<proteinExistence type="predicted"/>
<dbReference type="eggNOG" id="COG2207">
    <property type="taxonomic scope" value="Bacteria"/>
</dbReference>
<dbReference type="SUPFAM" id="SSF46689">
    <property type="entry name" value="Homeodomain-like"/>
    <property type="match status" value="2"/>
</dbReference>
<keyword evidence="2" id="KW-0804">Transcription</keyword>
<evidence type="ECO:0000256" key="2">
    <source>
        <dbReference type="ARBA" id="ARBA00023163"/>
    </source>
</evidence>
<dbReference type="PROSITE" id="PS01124">
    <property type="entry name" value="HTH_ARAC_FAMILY_2"/>
    <property type="match status" value="1"/>
</dbReference>
<dbReference type="Proteomes" id="UP000003676">
    <property type="component" value="Unassembled WGS sequence"/>
</dbReference>
<dbReference type="Pfam" id="PF06719">
    <property type="entry name" value="AraC_N"/>
    <property type="match status" value="1"/>
</dbReference>
<gene>
    <name evidence="4" type="ORF">DESPIG_01042</name>
</gene>
<comment type="caution">
    <text evidence="4">The sequence shown here is derived from an EMBL/GenBank/DDBJ whole genome shotgun (WGS) entry which is preliminary data.</text>
</comment>
<dbReference type="SMART" id="SM00342">
    <property type="entry name" value="HTH_ARAC"/>
    <property type="match status" value="1"/>
</dbReference>
<evidence type="ECO:0000256" key="1">
    <source>
        <dbReference type="ARBA" id="ARBA00023015"/>
    </source>
</evidence>
<organism evidence="4 5">
    <name type="scientific">Desulfovibrio piger ATCC 29098</name>
    <dbReference type="NCBI Taxonomy" id="411464"/>
    <lineage>
        <taxon>Bacteria</taxon>
        <taxon>Pseudomonadati</taxon>
        <taxon>Thermodesulfobacteriota</taxon>
        <taxon>Desulfovibrionia</taxon>
        <taxon>Desulfovibrionales</taxon>
        <taxon>Desulfovibrionaceae</taxon>
        <taxon>Desulfovibrio</taxon>
    </lineage>
</organism>
<dbReference type="PANTHER" id="PTHR43436">
    <property type="entry name" value="ARAC-FAMILY TRANSCRIPTIONAL REGULATOR"/>
    <property type="match status" value="1"/>
</dbReference>
<dbReference type="PANTHER" id="PTHR43436:SF1">
    <property type="entry name" value="TRANSCRIPTIONAL REGULATORY PROTEIN"/>
    <property type="match status" value="1"/>
</dbReference>
<dbReference type="InterPro" id="IPR018060">
    <property type="entry name" value="HTH_AraC"/>
</dbReference>
<dbReference type="Pfam" id="PF12833">
    <property type="entry name" value="HTH_18"/>
    <property type="match status" value="1"/>
</dbReference>
<sequence length="343" mass="38458">MLFFCQILSSAVQATRTCLYSKLLQPFSFEDVPMLDPHAELLRINARIKEILLRHMPRTGTYDSPVPGLVMRRLETCHTTTTCLGKPSASIIVQGEKIAMLGDREIHYGEGQCLVTGIDMPNAFRVLQACHDHPFLAMSLELDRSLTGQMVKELADAVPPAARPDSGVSLGTTSPELLDAFLRLARLLDTPERIPILAPLVIREIHYLLLIGPQGAGLRQLNTHGTQANSIALATDWLRKNYRKPLLVSQLARQVNMGTSTFHRHFKEVTGMSPLQYHKRLRLYEAQRLMLAGEMDAGSAGLAVGYESTAQFNREYKRLFGEPPLRDLKRMRRHDACLPENSH</sequence>
<evidence type="ECO:0000313" key="4">
    <source>
        <dbReference type="EMBL" id="EEB34075.1"/>
    </source>
</evidence>
<dbReference type="AlphaFoldDB" id="B6WSC0"/>
<dbReference type="HOGENOM" id="CLU_000445_100_0_7"/>
<dbReference type="STRING" id="901.DESPIGER_0508"/>
<evidence type="ECO:0000313" key="5">
    <source>
        <dbReference type="Proteomes" id="UP000003676"/>
    </source>
</evidence>
<dbReference type="GO" id="GO:0003700">
    <property type="term" value="F:DNA-binding transcription factor activity"/>
    <property type="evidence" value="ECO:0007669"/>
    <property type="project" value="InterPro"/>
</dbReference>
<evidence type="ECO:0000259" key="3">
    <source>
        <dbReference type="PROSITE" id="PS01124"/>
    </source>
</evidence>
<keyword evidence="1" id="KW-0805">Transcription regulation</keyword>
<reference evidence="4 5" key="1">
    <citation type="submission" date="2008-10" db="EMBL/GenBank/DDBJ databases">
        <title>Draft genome sequence of Desulvovibrio piger (ATCC 29098).</title>
        <authorList>
            <person name="Sudarsanam P."/>
            <person name="Ley R."/>
            <person name="Guruge J."/>
            <person name="Turnbaugh P.J."/>
            <person name="Mahowald M."/>
            <person name="Liep D."/>
            <person name="Gordon J."/>
        </authorList>
    </citation>
    <scope>NUCLEOTIDE SEQUENCE [LARGE SCALE GENOMIC DNA]</scope>
    <source>
        <strain evidence="4 5">ATCC 29098</strain>
    </source>
</reference>
<feature type="domain" description="HTH araC/xylS-type" evidence="3">
    <location>
        <begin position="232"/>
        <end position="330"/>
    </location>
</feature>
<protein>
    <submittedName>
        <fullName evidence="4">Transcriptional regulator AraC N-terminal domain protein</fullName>
    </submittedName>
</protein>
<dbReference type="Gene3D" id="1.10.10.60">
    <property type="entry name" value="Homeodomain-like"/>
    <property type="match status" value="1"/>
</dbReference>
<reference evidence="4 5" key="2">
    <citation type="submission" date="2008-10" db="EMBL/GenBank/DDBJ databases">
        <authorList>
            <person name="Fulton L."/>
            <person name="Clifton S."/>
            <person name="Fulton B."/>
            <person name="Xu J."/>
            <person name="Minx P."/>
            <person name="Pepin K.H."/>
            <person name="Johnson M."/>
            <person name="Bhonagiri V."/>
            <person name="Nash W.E."/>
            <person name="Mardis E.R."/>
            <person name="Wilson R.K."/>
        </authorList>
    </citation>
    <scope>NUCLEOTIDE SEQUENCE [LARGE SCALE GENOMIC DNA]</scope>
    <source>
        <strain evidence="4 5">ATCC 29098</strain>
    </source>
</reference>
<dbReference type="GO" id="GO:0043565">
    <property type="term" value="F:sequence-specific DNA binding"/>
    <property type="evidence" value="ECO:0007669"/>
    <property type="project" value="InterPro"/>
</dbReference>
<dbReference type="EMBL" id="ABXU01000027">
    <property type="protein sequence ID" value="EEB34075.1"/>
    <property type="molecule type" value="Genomic_DNA"/>
</dbReference>
<name>B6WSC0_9BACT</name>
<accession>B6WSC0</accession>
<dbReference type="InterPro" id="IPR009594">
    <property type="entry name" value="Tscrpt_reg_HTH_AraC_N"/>
</dbReference>
<dbReference type="InterPro" id="IPR009057">
    <property type="entry name" value="Homeodomain-like_sf"/>
</dbReference>